<reference evidence="1" key="1">
    <citation type="journal article" date="2015" name="Nature">
        <title>Complex archaea that bridge the gap between prokaryotes and eukaryotes.</title>
        <authorList>
            <person name="Spang A."/>
            <person name="Saw J.H."/>
            <person name="Jorgensen S.L."/>
            <person name="Zaremba-Niedzwiedzka K."/>
            <person name="Martijn J."/>
            <person name="Lind A.E."/>
            <person name="van Eijk R."/>
            <person name="Schleper C."/>
            <person name="Guy L."/>
            <person name="Ettema T.J."/>
        </authorList>
    </citation>
    <scope>NUCLEOTIDE SEQUENCE</scope>
</reference>
<evidence type="ECO:0000313" key="1">
    <source>
        <dbReference type="EMBL" id="KKN94428.1"/>
    </source>
</evidence>
<name>A0A0F9XPZ8_9ZZZZ</name>
<comment type="caution">
    <text evidence="1">The sequence shown here is derived from an EMBL/GenBank/DDBJ whole genome shotgun (WGS) entry which is preliminary data.</text>
</comment>
<dbReference type="AlphaFoldDB" id="A0A0F9XPZ8"/>
<gene>
    <name evidence="1" type="ORF">LCGC14_0187750</name>
</gene>
<organism evidence="1">
    <name type="scientific">marine sediment metagenome</name>
    <dbReference type="NCBI Taxonomy" id="412755"/>
    <lineage>
        <taxon>unclassified sequences</taxon>
        <taxon>metagenomes</taxon>
        <taxon>ecological metagenomes</taxon>
    </lineage>
</organism>
<proteinExistence type="predicted"/>
<protein>
    <submittedName>
        <fullName evidence="1">Uncharacterized protein</fullName>
    </submittedName>
</protein>
<dbReference type="EMBL" id="LAZR01000078">
    <property type="protein sequence ID" value="KKN94428.1"/>
    <property type="molecule type" value="Genomic_DNA"/>
</dbReference>
<accession>A0A0F9XPZ8</accession>
<sequence>MLQLTFALVMYCHGAAFVVDSGLTLDDCAAYAMASGYACELEAAAQRNATR</sequence>